<reference evidence="2 3" key="1">
    <citation type="submission" date="2022-08" db="EMBL/GenBank/DDBJ databases">
        <title>Reclassification of Massilia species as members of the genera Telluria, Duganella, Pseudoduganella, Mokoshia gen. nov. and Zemynaea gen. nov. using orthogonal and non-orthogonal genome-based approaches.</title>
        <authorList>
            <person name="Bowman J.P."/>
        </authorList>
    </citation>
    <scope>NUCLEOTIDE SEQUENCE [LARGE SCALE GENOMIC DNA]</scope>
    <source>
        <strain evidence="2 3">JCM 31606</strain>
    </source>
</reference>
<proteinExistence type="predicted"/>
<dbReference type="Gene3D" id="1.10.443.10">
    <property type="entry name" value="Intergrase catalytic core"/>
    <property type="match status" value="1"/>
</dbReference>
<dbReference type="RefSeq" id="WP_258813963.1">
    <property type="nucleotide sequence ID" value="NZ_JANUGU010000010.1"/>
</dbReference>
<organism evidence="2 3">
    <name type="scientific">Massilia terrae</name>
    <dbReference type="NCBI Taxonomy" id="1811224"/>
    <lineage>
        <taxon>Bacteria</taxon>
        <taxon>Pseudomonadati</taxon>
        <taxon>Pseudomonadota</taxon>
        <taxon>Betaproteobacteria</taxon>
        <taxon>Burkholderiales</taxon>
        <taxon>Oxalobacteraceae</taxon>
        <taxon>Telluria group</taxon>
        <taxon>Massilia</taxon>
    </lineage>
</organism>
<accession>A0ABT2D3D8</accession>
<dbReference type="SUPFAM" id="SSF56349">
    <property type="entry name" value="DNA breaking-rejoining enzymes"/>
    <property type="match status" value="1"/>
</dbReference>
<evidence type="ECO:0008006" key="4">
    <source>
        <dbReference type="Google" id="ProtNLM"/>
    </source>
</evidence>
<protein>
    <recommendedName>
        <fullName evidence="4">Site-specific integrase</fullName>
    </recommendedName>
</protein>
<dbReference type="EMBL" id="JANUGU010000010">
    <property type="protein sequence ID" value="MCS0660765.1"/>
    <property type="molecule type" value="Genomic_DNA"/>
</dbReference>
<evidence type="ECO:0000256" key="1">
    <source>
        <dbReference type="ARBA" id="ARBA00023172"/>
    </source>
</evidence>
<gene>
    <name evidence="2" type="ORF">NX778_22080</name>
</gene>
<evidence type="ECO:0000313" key="2">
    <source>
        <dbReference type="EMBL" id="MCS0660765.1"/>
    </source>
</evidence>
<name>A0ABT2D3D8_9BURK</name>
<sequence>MKNVAATLVVKIEDRYGQTRTEVDFGSLGIDANLAVALKDAFEALTGQNSLESRRQTWRCIRKFASFLVEIGEPVVLPPLDRKILEHFRTWLSNQKLIDSTRQSHINDVKRHIAWISRNTTKILDPSISLNVPTFPRNEPESLPVLGRPVVKTILAACYDEIDDVVKRMEYGRRILAGEGLNDSDKRLNVALTQLLLLGGNHFPSMPELAGKKGVPRKILMSYGHNNFKRLVEPSPEDIFPFYLAILIQCSGNPMSMRELKRDCVRPNPLRDDRRRIVWMKERSNREQVADFSIIKPRSAPLLVEQLLQINGLLVDRAKPSERDMLFLASGRSGATLPCHQTLHNLLERFIARNKLPIFDFKQFRATGAVYHVEEAGEIGLAQGRLNHRFRSTTTAYVQKSLAQSNDRLINRFQGELVRESKTGAPIAIRDVRNSEAPSPTTYAETVFGFECKDPFAGIVEGTKQGKRCMKFEGCATCPGAVVVLDDAVVIAKLLKTCSVLTETRNRAIAEGWEERFRKLYGGIQKIIEEDLLPQTSPRMIEKAHALVGTVKVPFLE</sequence>
<evidence type="ECO:0000313" key="3">
    <source>
        <dbReference type="Proteomes" id="UP001204621"/>
    </source>
</evidence>
<keyword evidence="3" id="KW-1185">Reference proteome</keyword>
<dbReference type="Proteomes" id="UP001204621">
    <property type="component" value="Unassembled WGS sequence"/>
</dbReference>
<keyword evidence="1" id="KW-0233">DNA recombination</keyword>
<comment type="caution">
    <text evidence="2">The sequence shown here is derived from an EMBL/GenBank/DDBJ whole genome shotgun (WGS) entry which is preliminary data.</text>
</comment>
<dbReference type="InterPro" id="IPR011010">
    <property type="entry name" value="DNA_brk_join_enz"/>
</dbReference>
<dbReference type="InterPro" id="IPR013762">
    <property type="entry name" value="Integrase-like_cat_sf"/>
</dbReference>